<evidence type="ECO:0000256" key="2">
    <source>
        <dbReference type="SAM" id="MobiDB-lite"/>
    </source>
</evidence>
<dbReference type="EMBL" id="CAJPDT010000054">
    <property type="protein sequence ID" value="CAF9929740.1"/>
    <property type="molecule type" value="Genomic_DNA"/>
</dbReference>
<evidence type="ECO:0000313" key="5">
    <source>
        <dbReference type="Proteomes" id="UP000664534"/>
    </source>
</evidence>
<dbReference type="Gene3D" id="1.10.472.10">
    <property type="entry name" value="Cyclin-like"/>
    <property type="match status" value="1"/>
</dbReference>
<dbReference type="InterPro" id="IPR013083">
    <property type="entry name" value="Znf_RING/FYVE/PHD"/>
</dbReference>
<dbReference type="SUPFAM" id="SSF57850">
    <property type="entry name" value="RING/U-box"/>
    <property type="match status" value="1"/>
</dbReference>
<evidence type="ECO:0000313" key="4">
    <source>
        <dbReference type="EMBL" id="CAF9929740.1"/>
    </source>
</evidence>
<feature type="compositionally biased region" description="Acidic residues" evidence="2">
    <location>
        <begin position="67"/>
        <end position="83"/>
    </location>
</feature>
<reference evidence="4" key="1">
    <citation type="submission" date="2021-03" db="EMBL/GenBank/DDBJ databases">
        <authorList>
            <person name="Tagirdzhanova G."/>
        </authorList>
    </citation>
    <scope>NUCLEOTIDE SEQUENCE</scope>
</reference>
<sequence length="360" mass="39786">MCLEECGSLNSETGVIECLIRLPCTHLVGSHCIATWLRDKNTCPECRRVFFPPELRFDLEHSTMPEDGGDEDDNTSDDDDNDDDNARYDDDIDIGIGDVDNSDDDDNDQDRLDRLTRDTESSSHHLNLNYAARLLSQLIAKRAFHMAALRLCSQRAKVAVAIYVASHLVRRPVTTTQLSAALATPPRTVLATYRLFHPQRASVIDGECLFLLREDPQRARTGELPRLAWPLLGDEEEWRSDTFWQGIAGRLGMEIEAATILDLVQVARALVARLEHSAVLGANSDMEIVALCIFVAACVRDVGVSCGEIAEATGVSEGDIRSVYALFYPHRRVLLENRAGDGSGTGGVDGLLREVERPVP</sequence>
<dbReference type="SUPFAM" id="SSF47954">
    <property type="entry name" value="Cyclin-like"/>
    <property type="match status" value="2"/>
</dbReference>
<organism evidence="4 5">
    <name type="scientific">Imshaugia aleurites</name>
    <dbReference type="NCBI Taxonomy" id="172621"/>
    <lineage>
        <taxon>Eukaryota</taxon>
        <taxon>Fungi</taxon>
        <taxon>Dikarya</taxon>
        <taxon>Ascomycota</taxon>
        <taxon>Pezizomycotina</taxon>
        <taxon>Lecanoromycetes</taxon>
        <taxon>OSLEUM clade</taxon>
        <taxon>Lecanoromycetidae</taxon>
        <taxon>Lecanorales</taxon>
        <taxon>Lecanorineae</taxon>
        <taxon>Parmeliaceae</taxon>
        <taxon>Imshaugia</taxon>
    </lineage>
</organism>
<feature type="domain" description="RING-type" evidence="3">
    <location>
        <begin position="1"/>
        <end position="47"/>
    </location>
</feature>
<keyword evidence="1" id="KW-0863">Zinc-finger</keyword>
<dbReference type="Gene3D" id="3.30.40.10">
    <property type="entry name" value="Zinc/RING finger domain, C3HC4 (zinc finger)"/>
    <property type="match status" value="1"/>
</dbReference>
<dbReference type="GO" id="GO:0008270">
    <property type="term" value="F:zinc ion binding"/>
    <property type="evidence" value="ECO:0007669"/>
    <property type="project" value="UniProtKB-KW"/>
</dbReference>
<dbReference type="AlphaFoldDB" id="A0A8H3IQK8"/>
<keyword evidence="5" id="KW-1185">Reference proteome</keyword>
<dbReference type="PROSITE" id="PS50089">
    <property type="entry name" value="ZF_RING_2"/>
    <property type="match status" value="1"/>
</dbReference>
<comment type="caution">
    <text evidence="4">The sequence shown here is derived from an EMBL/GenBank/DDBJ whole genome shotgun (WGS) entry which is preliminary data.</text>
</comment>
<evidence type="ECO:0000256" key="1">
    <source>
        <dbReference type="PROSITE-ProRule" id="PRU00175"/>
    </source>
</evidence>
<dbReference type="InterPro" id="IPR001841">
    <property type="entry name" value="Znf_RING"/>
</dbReference>
<feature type="compositionally biased region" description="Basic and acidic residues" evidence="2">
    <location>
        <begin position="109"/>
        <end position="118"/>
    </location>
</feature>
<gene>
    <name evidence="4" type="ORF">IMSHALPRED_007996</name>
</gene>
<dbReference type="InterPro" id="IPR036915">
    <property type="entry name" value="Cyclin-like_sf"/>
</dbReference>
<dbReference type="Pfam" id="PF13639">
    <property type="entry name" value="zf-RING_2"/>
    <property type="match status" value="1"/>
</dbReference>
<dbReference type="OrthoDB" id="8062037at2759"/>
<protein>
    <recommendedName>
        <fullName evidence="3">RING-type domain-containing protein</fullName>
    </recommendedName>
</protein>
<accession>A0A8H3IQK8</accession>
<keyword evidence="1" id="KW-0862">Zinc</keyword>
<feature type="region of interest" description="Disordered" evidence="2">
    <location>
        <begin position="60"/>
        <end position="118"/>
    </location>
</feature>
<proteinExistence type="predicted"/>
<dbReference type="Proteomes" id="UP000664534">
    <property type="component" value="Unassembled WGS sequence"/>
</dbReference>
<name>A0A8H3IQK8_9LECA</name>
<evidence type="ECO:0000259" key="3">
    <source>
        <dbReference type="PROSITE" id="PS50089"/>
    </source>
</evidence>
<keyword evidence="1" id="KW-0479">Metal-binding</keyword>